<protein>
    <submittedName>
        <fullName evidence="2">Uncharacterized protein</fullName>
    </submittedName>
</protein>
<evidence type="ECO:0000256" key="1">
    <source>
        <dbReference type="SAM" id="MobiDB-lite"/>
    </source>
</evidence>
<evidence type="ECO:0000313" key="2">
    <source>
        <dbReference type="EMBL" id="MBB5831254.1"/>
    </source>
</evidence>
<keyword evidence="3" id="KW-1185">Reference proteome</keyword>
<dbReference type="Proteomes" id="UP000588158">
    <property type="component" value="Unassembled WGS sequence"/>
</dbReference>
<dbReference type="AlphaFoldDB" id="A0A841ADM3"/>
<comment type="caution">
    <text evidence="2">The sequence shown here is derived from an EMBL/GenBank/DDBJ whole genome shotgun (WGS) entry which is preliminary data.</text>
</comment>
<proteinExistence type="predicted"/>
<accession>A0A841ADM3</accession>
<gene>
    <name evidence="2" type="ORF">HNR70_001067</name>
</gene>
<feature type="region of interest" description="Disordered" evidence="1">
    <location>
        <begin position="1"/>
        <end position="34"/>
    </location>
</feature>
<sequence>MHSRRPALPTPSLSVRSARRPSPGVVPSADGGER</sequence>
<organism evidence="2 3">
    <name type="scientific">Brachybacterium aquaticum</name>
    <dbReference type="NCBI Taxonomy" id="1432564"/>
    <lineage>
        <taxon>Bacteria</taxon>
        <taxon>Bacillati</taxon>
        <taxon>Actinomycetota</taxon>
        <taxon>Actinomycetes</taxon>
        <taxon>Micrococcales</taxon>
        <taxon>Dermabacteraceae</taxon>
        <taxon>Brachybacterium</taxon>
    </lineage>
</organism>
<evidence type="ECO:0000313" key="3">
    <source>
        <dbReference type="Proteomes" id="UP000588158"/>
    </source>
</evidence>
<name>A0A841ADM3_9MICO</name>
<dbReference type="EMBL" id="JACHLZ010000001">
    <property type="protein sequence ID" value="MBB5831254.1"/>
    <property type="molecule type" value="Genomic_DNA"/>
</dbReference>
<reference evidence="2 3" key="1">
    <citation type="submission" date="2020-08" db="EMBL/GenBank/DDBJ databases">
        <title>Sequencing the genomes of 1000 actinobacteria strains.</title>
        <authorList>
            <person name="Klenk H.-P."/>
        </authorList>
    </citation>
    <scope>NUCLEOTIDE SEQUENCE [LARGE SCALE GENOMIC DNA]</scope>
    <source>
        <strain evidence="2 3">DSM 28796</strain>
    </source>
</reference>